<comment type="similarity">
    <text evidence="2 11">Belongs to the shikimate kinase family.</text>
</comment>
<evidence type="ECO:0000313" key="12">
    <source>
        <dbReference type="EMBL" id="ASC73076.1"/>
    </source>
</evidence>
<evidence type="ECO:0000256" key="11">
    <source>
        <dbReference type="HAMAP-Rule" id="MF_00109"/>
    </source>
</evidence>
<evidence type="ECO:0000256" key="5">
    <source>
        <dbReference type="ARBA" id="ARBA00022679"/>
    </source>
</evidence>
<evidence type="ECO:0000256" key="8">
    <source>
        <dbReference type="ARBA" id="ARBA00022840"/>
    </source>
</evidence>
<feature type="binding site" evidence="11">
    <location>
        <position position="50"/>
    </location>
    <ligand>
        <name>Mg(2+)</name>
        <dbReference type="ChEBI" id="CHEBI:18420"/>
    </ligand>
</feature>
<dbReference type="EC" id="2.7.1.71" evidence="3 11"/>
<dbReference type="PROSITE" id="PS01128">
    <property type="entry name" value="SHIKIMATE_KINASE"/>
    <property type="match status" value="1"/>
</dbReference>
<proteinExistence type="inferred from homology"/>
<feature type="binding site" evidence="11">
    <location>
        <begin position="46"/>
        <end position="51"/>
    </location>
    <ligand>
        <name>ATP</name>
        <dbReference type="ChEBI" id="CHEBI:30616"/>
    </ligand>
</feature>
<comment type="catalytic activity">
    <reaction evidence="10 11">
        <text>shikimate + ATP = 3-phosphoshikimate + ADP + H(+)</text>
        <dbReference type="Rhea" id="RHEA:13121"/>
        <dbReference type="ChEBI" id="CHEBI:15378"/>
        <dbReference type="ChEBI" id="CHEBI:30616"/>
        <dbReference type="ChEBI" id="CHEBI:36208"/>
        <dbReference type="ChEBI" id="CHEBI:145989"/>
        <dbReference type="ChEBI" id="CHEBI:456216"/>
        <dbReference type="EC" id="2.7.1.71"/>
    </reaction>
</comment>
<feature type="binding site" evidence="11">
    <location>
        <position position="151"/>
    </location>
    <ligand>
        <name>ATP</name>
        <dbReference type="ChEBI" id="CHEBI:30616"/>
    </ligand>
</feature>
<dbReference type="GO" id="GO:0000287">
    <property type="term" value="F:magnesium ion binding"/>
    <property type="evidence" value="ECO:0007669"/>
    <property type="project" value="UniProtKB-UniRule"/>
</dbReference>
<evidence type="ECO:0000256" key="2">
    <source>
        <dbReference type="ARBA" id="ARBA00006997"/>
    </source>
</evidence>
<dbReference type="InterPro" id="IPR023000">
    <property type="entry name" value="Shikimate_kinase_CS"/>
</dbReference>
<evidence type="ECO:0000256" key="7">
    <source>
        <dbReference type="ARBA" id="ARBA00022777"/>
    </source>
</evidence>
<keyword evidence="8 11" id="KW-0067">ATP-binding</keyword>
<accession>A0A1Z3HS28</accession>
<dbReference type="InterPro" id="IPR027417">
    <property type="entry name" value="P-loop_NTPase"/>
</dbReference>
<evidence type="ECO:0000256" key="1">
    <source>
        <dbReference type="ARBA" id="ARBA00004842"/>
    </source>
</evidence>
<evidence type="ECO:0000256" key="6">
    <source>
        <dbReference type="ARBA" id="ARBA00022741"/>
    </source>
</evidence>
<evidence type="ECO:0000256" key="10">
    <source>
        <dbReference type="ARBA" id="ARBA00048567"/>
    </source>
</evidence>
<sequence length="216" mass="23891">MLESHLAVTLSSIYAVISPLLAMPAQPHPLSDLLKGTNLYLIGMMGSGKSTIGHLLGRRLNYRFIDTDELIEQTTGQTIPEIFQQHGEASFRQIETDVLAQVSAYTRLVVATGGGIVTQPYNWSYLHHGLVIWLEVPLAVLQRRLQGDTGRPLLQSDGWTERLQALLEQRQPLYAQADVRVTVTAQQSPKAVTRQTLEQIGQVLRSPTPEPPPIAP</sequence>
<dbReference type="KEGG" id="hhg:XM38_040380"/>
<dbReference type="PANTHER" id="PTHR21087">
    <property type="entry name" value="SHIKIMATE KINASE"/>
    <property type="match status" value="1"/>
</dbReference>
<organism evidence="12 13">
    <name type="scientific">Halomicronema hongdechloris C2206</name>
    <dbReference type="NCBI Taxonomy" id="1641165"/>
    <lineage>
        <taxon>Bacteria</taxon>
        <taxon>Bacillati</taxon>
        <taxon>Cyanobacteriota</taxon>
        <taxon>Cyanophyceae</taxon>
        <taxon>Nodosilineales</taxon>
        <taxon>Nodosilineaceae</taxon>
        <taxon>Halomicronema</taxon>
    </lineage>
</organism>
<keyword evidence="11" id="KW-0460">Magnesium</keyword>
<gene>
    <name evidence="12" type="primary">aroK_2</name>
    <name evidence="11" type="synonym">aroK</name>
    <name evidence="12" type="ORF">XM38_040380</name>
</gene>
<dbReference type="PANTHER" id="PTHR21087:SF16">
    <property type="entry name" value="SHIKIMATE KINASE 1, CHLOROPLASTIC"/>
    <property type="match status" value="1"/>
</dbReference>
<dbReference type="GO" id="GO:0005829">
    <property type="term" value="C:cytosol"/>
    <property type="evidence" value="ECO:0007669"/>
    <property type="project" value="TreeGrafter"/>
</dbReference>
<dbReference type="CDD" id="cd00464">
    <property type="entry name" value="SK"/>
    <property type="match status" value="1"/>
</dbReference>
<dbReference type="Proteomes" id="UP000191901">
    <property type="component" value="Chromosome"/>
</dbReference>
<dbReference type="InterPro" id="IPR031322">
    <property type="entry name" value="Shikimate/glucono_kinase"/>
</dbReference>
<dbReference type="GO" id="GO:0009423">
    <property type="term" value="P:chorismate biosynthetic process"/>
    <property type="evidence" value="ECO:0007669"/>
    <property type="project" value="UniProtKB-UniRule"/>
</dbReference>
<keyword evidence="4 11" id="KW-0028">Amino-acid biosynthesis</keyword>
<feature type="binding site" evidence="11">
    <location>
        <position position="187"/>
    </location>
    <ligand>
        <name>ATP</name>
        <dbReference type="ChEBI" id="CHEBI:30616"/>
    </ligand>
</feature>
<keyword evidence="11" id="KW-0479">Metal-binding</keyword>
<protein>
    <recommendedName>
        <fullName evidence="3 11">Shikimate kinase</fullName>
        <shortName evidence="11">SK</shortName>
        <ecNumber evidence="3 11">2.7.1.71</ecNumber>
    </recommendedName>
</protein>
<evidence type="ECO:0000256" key="4">
    <source>
        <dbReference type="ARBA" id="ARBA00022605"/>
    </source>
</evidence>
<dbReference type="Gene3D" id="3.40.50.300">
    <property type="entry name" value="P-loop containing nucleotide triphosphate hydrolases"/>
    <property type="match status" value="1"/>
</dbReference>
<keyword evidence="11" id="KW-0963">Cytoplasm</keyword>
<feature type="binding site" evidence="11">
    <location>
        <position position="114"/>
    </location>
    <ligand>
        <name>substrate</name>
    </ligand>
</feature>
<dbReference type="STRING" id="1641165.XM38_13075"/>
<comment type="cofactor">
    <cofactor evidence="11">
        <name>Mg(2+)</name>
        <dbReference type="ChEBI" id="CHEBI:18420"/>
    </cofactor>
    <text evidence="11">Binds 1 Mg(2+) ion per subunit.</text>
</comment>
<comment type="subunit">
    <text evidence="11">Monomer.</text>
</comment>
<comment type="pathway">
    <text evidence="1 11">Metabolic intermediate biosynthesis; chorismate biosynthesis; chorismate from D-erythrose 4-phosphate and phosphoenolpyruvate: step 5/7.</text>
</comment>
<dbReference type="EMBL" id="CP021983">
    <property type="protein sequence ID" value="ASC73076.1"/>
    <property type="molecule type" value="Genomic_DNA"/>
</dbReference>
<comment type="subcellular location">
    <subcellularLocation>
        <location evidence="11">Cytoplasm</location>
    </subcellularLocation>
</comment>
<dbReference type="PRINTS" id="PR01100">
    <property type="entry name" value="SHIKIMTKNASE"/>
</dbReference>
<name>A0A1Z3HS28_9CYAN</name>
<dbReference type="GO" id="GO:0008652">
    <property type="term" value="P:amino acid biosynthetic process"/>
    <property type="evidence" value="ECO:0007669"/>
    <property type="project" value="UniProtKB-KW"/>
</dbReference>
<keyword evidence="7 11" id="KW-0418">Kinase</keyword>
<keyword evidence="9 11" id="KW-0057">Aromatic amino acid biosynthesis</keyword>
<feature type="binding site" evidence="11">
    <location>
        <position position="68"/>
    </location>
    <ligand>
        <name>substrate</name>
    </ligand>
</feature>
<evidence type="ECO:0000313" key="13">
    <source>
        <dbReference type="Proteomes" id="UP000191901"/>
    </source>
</evidence>
<dbReference type="GO" id="GO:0004765">
    <property type="term" value="F:shikimate kinase activity"/>
    <property type="evidence" value="ECO:0007669"/>
    <property type="project" value="UniProtKB-UniRule"/>
</dbReference>
<evidence type="ECO:0000256" key="9">
    <source>
        <dbReference type="ARBA" id="ARBA00023141"/>
    </source>
</evidence>
<dbReference type="SUPFAM" id="SSF52540">
    <property type="entry name" value="P-loop containing nucleoside triphosphate hydrolases"/>
    <property type="match status" value="1"/>
</dbReference>
<dbReference type="Pfam" id="PF01202">
    <property type="entry name" value="SKI"/>
    <property type="match status" value="1"/>
</dbReference>
<dbReference type="GO" id="GO:0005524">
    <property type="term" value="F:ATP binding"/>
    <property type="evidence" value="ECO:0007669"/>
    <property type="project" value="UniProtKB-UniRule"/>
</dbReference>
<keyword evidence="6 11" id="KW-0547">Nucleotide-binding</keyword>
<feature type="binding site" evidence="11">
    <location>
        <position position="170"/>
    </location>
    <ligand>
        <name>substrate</name>
    </ligand>
</feature>
<comment type="function">
    <text evidence="11">Catalyzes the specific phosphorylation of the 3-hydroxyl group of shikimic acid using ATP as a cosubstrate.</text>
</comment>
<keyword evidence="5 11" id="KW-0808">Transferase</keyword>
<dbReference type="AlphaFoldDB" id="A0A1Z3HS28"/>
<dbReference type="GO" id="GO:0009073">
    <property type="term" value="P:aromatic amino acid family biosynthetic process"/>
    <property type="evidence" value="ECO:0007669"/>
    <property type="project" value="UniProtKB-KW"/>
</dbReference>
<dbReference type="UniPathway" id="UPA00053">
    <property type="reaction ID" value="UER00088"/>
</dbReference>
<feature type="binding site" evidence="11">
    <location>
        <position position="92"/>
    </location>
    <ligand>
        <name>substrate</name>
    </ligand>
</feature>
<dbReference type="HAMAP" id="MF_00109">
    <property type="entry name" value="Shikimate_kinase"/>
    <property type="match status" value="1"/>
</dbReference>
<keyword evidence="13" id="KW-1185">Reference proteome</keyword>
<dbReference type="InterPro" id="IPR000623">
    <property type="entry name" value="Shikimate_kinase/TSH1"/>
</dbReference>
<reference evidence="12 13" key="1">
    <citation type="journal article" date="2016" name="Biochim. Biophys. Acta">
        <title>Characterization of red-shifted phycobilisomes isolated from the chlorophyll f-containing cyanobacterium Halomicronema hongdechloris.</title>
        <authorList>
            <person name="Li Y."/>
            <person name="Lin Y."/>
            <person name="Garvey C.J."/>
            <person name="Birch D."/>
            <person name="Corkery R.W."/>
            <person name="Loughlin P.C."/>
            <person name="Scheer H."/>
            <person name="Willows R.D."/>
            <person name="Chen M."/>
        </authorList>
    </citation>
    <scope>NUCLEOTIDE SEQUENCE [LARGE SCALE GENOMIC DNA]</scope>
    <source>
        <strain evidence="12 13">C2206</strain>
    </source>
</reference>
<evidence type="ECO:0000256" key="3">
    <source>
        <dbReference type="ARBA" id="ARBA00012154"/>
    </source>
</evidence>